<organism evidence="1 2">
    <name type="scientific">Spirosoma foliorum</name>
    <dbReference type="NCBI Taxonomy" id="2710596"/>
    <lineage>
        <taxon>Bacteria</taxon>
        <taxon>Pseudomonadati</taxon>
        <taxon>Bacteroidota</taxon>
        <taxon>Cytophagia</taxon>
        <taxon>Cytophagales</taxon>
        <taxon>Cytophagaceae</taxon>
        <taxon>Spirosoma</taxon>
    </lineage>
</organism>
<dbReference type="Proteomes" id="UP000515369">
    <property type="component" value="Chromosome"/>
</dbReference>
<evidence type="ECO:0000313" key="2">
    <source>
        <dbReference type="Proteomes" id="UP000515369"/>
    </source>
</evidence>
<name>A0A7G5H4V3_9BACT</name>
<reference evidence="1 2" key="1">
    <citation type="submission" date="2020-07" db="EMBL/GenBank/DDBJ databases">
        <title>Spirosoma foliorum sp. nov., isolated from the leaves on the Nejang mountain Korea, Republic of.</title>
        <authorList>
            <person name="Ho H."/>
            <person name="Lee Y.-J."/>
            <person name="Nurcahyanto D.-A."/>
            <person name="Kim S.-G."/>
        </authorList>
    </citation>
    <scope>NUCLEOTIDE SEQUENCE [LARGE SCALE GENOMIC DNA]</scope>
    <source>
        <strain evidence="1 2">PL0136</strain>
    </source>
</reference>
<dbReference type="AlphaFoldDB" id="A0A7G5H4V3"/>
<proteinExistence type="predicted"/>
<evidence type="ECO:0000313" key="1">
    <source>
        <dbReference type="EMBL" id="QMW06145.1"/>
    </source>
</evidence>
<dbReference type="KEGG" id="sfol:H3H32_15255"/>
<dbReference type="EMBL" id="CP059732">
    <property type="protein sequence ID" value="QMW06145.1"/>
    <property type="molecule type" value="Genomic_DNA"/>
</dbReference>
<keyword evidence="2" id="KW-1185">Reference proteome</keyword>
<protein>
    <submittedName>
        <fullName evidence="1">Uncharacterized protein</fullName>
    </submittedName>
</protein>
<sequence length="97" mass="10759">MNPNKRLDQIEPVMADVLQKVDRLIEGHGQLVEMVVSTKAELKAAGESTARAVANLTVTTQKQFEELKASHEKLAATQEELKAGQELILQILREKLP</sequence>
<gene>
    <name evidence="1" type="ORF">H3H32_15255</name>
</gene>
<accession>A0A7G5H4V3</accession>
<dbReference type="RefSeq" id="WP_182463517.1">
    <property type="nucleotide sequence ID" value="NZ_CP059732.1"/>
</dbReference>